<keyword evidence="6" id="KW-1185">Reference proteome</keyword>
<dbReference type="InterPro" id="IPR036097">
    <property type="entry name" value="HisK_dim/P_sf"/>
</dbReference>
<sequence>MMISGTINLIPDTEKQRLEKLRDYQILDTHSEDTFDNIALMASQVFGTSNAFITFVDEDRVFLKSNLSSIPVNEVHRKESLCSFAILHDKVTVFNDTLDHHSLSHLPYVSEEDGIRFYAGAPLKSPEGHNMGTICVVDSVPKETNDEQLGMLKTLSRIIIDKLENRLRYNKAIKSQIDLMNIALHEIKNPLASINLANDILRKDSSKSGKMTTMIKSSVNMIQSKLNDLLKQSEQEDKKLVLAIEEVNLVDVFKKILANFELLASRKAQVILLECDENLPSIYADKAKISDVLHNLVSNALKYSYHGATVSIIARSTNNVIRIEVHDEGQGLDEDDMKKLFRKFAKLSSKPTGKETSSGLGLAISKSFIELHKGTIEAISEGKNKGTCFVISLPINYKEEAIPELQEY</sequence>
<evidence type="ECO:0000256" key="1">
    <source>
        <dbReference type="ARBA" id="ARBA00000085"/>
    </source>
</evidence>
<proteinExistence type="predicted"/>
<dbReference type="Gene3D" id="1.10.287.130">
    <property type="match status" value="1"/>
</dbReference>
<dbReference type="SUPFAM" id="SSF55874">
    <property type="entry name" value="ATPase domain of HSP90 chaperone/DNA topoisomerase II/histidine kinase"/>
    <property type="match status" value="1"/>
</dbReference>
<dbReference type="SMART" id="SM00388">
    <property type="entry name" value="HisKA"/>
    <property type="match status" value="1"/>
</dbReference>
<dbReference type="SMART" id="SM00387">
    <property type="entry name" value="HATPase_c"/>
    <property type="match status" value="1"/>
</dbReference>
<dbReference type="SUPFAM" id="SSF55781">
    <property type="entry name" value="GAF domain-like"/>
    <property type="match status" value="1"/>
</dbReference>
<dbReference type="InterPro" id="IPR036890">
    <property type="entry name" value="HATPase_C_sf"/>
</dbReference>
<gene>
    <name evidence="5" type="ORF">K1I41_08555</name>
</gene>
<evidence type="ECO:0000256" key="3">
    <source>
        <dbReference type="ARBA" id="ARBA00022553"/>
    </source>
</evidence>
<dbReference type="Proteomes" id="UP000825381">
    <property type="component" value="Chromosome"/>
</dbReference>
<dbReference type="PROSITE" id="PS50109">
    <property type="entry name" value="HIS_KIN"/>
    <property type="match status" value="1"/>
</dbReference>
<organism evidence="5 6">
    <name type="scientific">Flavobacterium litorale</name>
    <dbReference type="NCBI Taxonomy" id="2856519"/>
    <lineage>
        <taxon>Bacteria</taxon>
        <taxon>Pseudomonadati</taxon>
        <taxon>Bacteroidota</taxon>
        <taxon>Flavobacteriia</taxon>
        <taxon>Flavobacteriales</taxon>
        <taxon>Flavobacteriaceae</taxon>
        <taxon>Flavobacterium</taxon>
    </lineage>
</organism>
<dbReference type="InterPro" id="IPR003594">
    <property type="entry name" value="HATPase_dom"/>
</dbReference>
<dbReference type="InterPro" id="IPR004358">
    <property type="entry name" value="Sig_transdc_His_kin-like_C"/>
</dbReference>
<evidence type="ECO:0000259" key="4">
    <source>
        <dbReference type="PROSITE" id="PS50109"/>
    </source>
</evidence>
<dbReference type="PRINTS" id="PR00344">
    <property type="entry name" value="BCTRLSENSOR"/>
</dbReference>
<dbReference type="Pfam" id="PF01590">
    <property type="entry name" value="GAF"/>
    <property type="match status" value="1"/>
</dbReference>
<dbReference type="GO" id="GO:0016301">
    <property type="term" value="F:kinase activity"/>
    <property type="evidence" value="ECO:0007669"/>
    <property type="project" value="UniProtKB-KW"/>
</dbReference>
<dbReference type="EMBL" id="CP080429">
    <property type="protein sequence ID" value="QYJ67602.1"/>
    <property type="molecule type" value="Genomic_DNA"/>
</dbReference>
<evidence type="ECO:0000256" key="2">
    <source>
        <dbReference type="ARBA" id="ARBA00012438"/>
    </source>
</evidence>
<dbReference type="Pfam" id="PF00512">
    <property type="entry name" value="HisKA"/>
    <property type="match status" value="1"/>
</dbReference>
<feature type="domain" description="Histidine kinase" evidence="4">
    <location>
        <begin position="182"/>
        <end position="397"/>
    </location>
</feature>
<dbReference type="InterPro" id="IPR003661">
    <property type="entry name" value="HisK_dim/P_dom"/>
</dbReference>
<dbReference type="PANTHER" id="PTHR43547">
    <property type="entry name" value="TWO-COMPONENT HISTIDINE KINASE"/>
    <property type="match status" value="1"/>
</dbReference>
<accession>A0ABX8V4A1</accession>
<dbReference type="Gene3D" id="3.30.450.40">
    <property type="match status" value="1"/>
</dbReference>
<dbReference type="InterPro" id="IPR029016">
    <property type="entry name" value="GAF-like_dom_sf"/>
</dbReference>
<name>A0ABX8V4A1_9FLAO</name>
<evidence type="ECO:0000313" key="6">
    <source>
        <dbReference type="Proteomes" id="UP000825381"/>
    </source>
</evidence>
<dbReference type="Gene3D" id="3.30.565.10">
    <property type="entry name" value="Histidine kinase-like ATPase, C-terminal domain"/>
    <property type="match status" value="1"/>
</dbReference>
<dbReference type="CDD" id="cd00082">
    <property type="entry name" value="HisKA"/>
    <property type="match status" value="1"/>
</dbReference>
<dbReference type="SUPFAM" id="SSF47384">
    <property type="entry name" value="Homodimeric domain of signal transducing histidine kinase"/>
    <property type="match status" value="1"/>
</dbReference>
<evidence type="ECO:0000313" key="5">
    <source>
        <dbReference type="EMBL" id="QYJ67602.1"/>
    </source>
</evidence>
<dbReference type="InterPro" id="IPR005467">
    <property type="entry name" value="His_kinase_dom"/>
</dbReference>
<dbReference type="Pfam" id="PF02518">
    <property type="entry name" value="HATPase_c"/>
    <property type="match status" value="1"/>
</dbReference>
<dbReference type="PANTHER" id="PTHR43547:SF2">
    <property type="entry name" value="HYBRID SIGNAL TRANSDUCTION HISTIDINE KINASE C"/>
    <property type="match status" value="1"/>
</dbReference>
<comment type="catalytic activity">
    <reaction evidence="1">
        <text>ATP + protein L-histidine = ADP + protein N-phospho-L-histidine.</text>
        <dbReference type="EC" id="2.7.13.3"/>
    </reaction>
</comment>
<dbReference type="EC" id="2.7.13.3" evidence="2"/>
<keyword evidence="3" id="KW-0597">Phosphoprotein</keyword>
<reference evidence="5 6" key="1">
    <citation type="submission" date="2021-07" db="EMBL/GenBank/DDBJ databases">
        <title>Flavobacterium WSW3-B6 sp.nov, isolated from seaweed.</title>
        <authorList>
            <person name="Muhammad N."/>
            <person name="Ho H."/>
            <person name="Lee Y.-J."/>
            <person name="Nguyen T."/>
            <person name="Ho J."/>
            <person name="Kim S.-G."/>
        </authorList>
    </citation>
    <scope>NUCLEOTIDE SEQUENCE [LARGE SCALE GENOMIC DNA]</scope>
    <source>
        <strain evidence="5 6">WSW3-B6</strain>
    </source>
</reference>
<dbReference type="InterPro" id="IPR003018">
    <property type="entry name" value="GAF"/>
</dbReference>
<protein>
    <recommendedName>
        <fullName evidence="2">histidine kinase</fullName>
        <ecNumber evidence="2">2.7.13.3</ecNumber>
    </recommendedName>
</protein>
<keyword evidence="5" id="KW-0808">Transferase</keyword>
<keyword evidence="5" id="KW-0418">Kinase</keyword>